<evidence type="ECO:0000256" key="14">
    <source>
        <dbReference type="RuleBase" id="RU004279"/>
    </source>
</evidence>
<dbReference type="Pfam" id="PF04983">
    <property type="entry name" value="RNA_pol_Rpb1_3"/>
    <property type="match status" value="1"/>
</dbReference>
<dbReference type="Gene3D" id="1.10.274.100">
    <property type="entry name" value="RNA polymerase Rpb1, domain 3"/>
    <property type="match status" value="1"/>
</dbReference>
<organism evidence="17 18">
    <name type="scientific">Astrephomene gubernaculifera</name>
    <dbReference type="NCBI Taxonomy" id="47775"/>
    <lineage>
        <taxon>Eukaryota</taxon>
        <taxon>Viridiplantae</taxon>
        <taxon>Chlorophyta</taxon>
        <taxon>core chlorophytes</taxon>
        <taxon>Chlorophyceae</taxon>
        <taxon>CS clade</taxon>
        <taxon>Chlamydomonadales</taxon>
        <taxon>Astrephomenaceae</taxon>
        <taxon>Astrephomene</taxon>
    </lineage>
</organism>
<dbReference type="InterPro" id="IPR042102">
    <property type="entry name" value="RNA_pol_Rpb1_3_sf"/>
</dbReference>
<keyword evidence="9" id="KW-0460">Magnesium</keyword>
<dbReference type="GO" id="GO:0006351">
    <property type="term" value="P:DNA-templated transcription"/>
    <property type="evidence" value="ECO:0007669"/>
    <property type="project" value="InterPro"/>
</dbReference>
<dbReference type="SUPFAM" id="SSF64484">
    <property type="entry name" value="beta and beta-prime subunits of DNA dependent RNA-polymerase"/>
    <property type="match status" value="1"/>
</dbReference>
<evidence type="ECO:0000256" key="10">
    <source>
        <dbReference type="ARBA" id="ARBA00023163"/>
    </source>
</evidence>
<dbReference type="FunFam" id="1.10.274.100:FF:000008">
    <property type="entry name" value="DNA-directed RNA polymerase subunit"/>
    <property type="match status" value="1"/>
</dbReference>
<evidence type="ECO:0000259" key="16">
    <source>
        <dbReference type="SMART" id="SM00663"/>
    </source>
</evidence>
<comment type="subunit">
    <text evidence="3">Component of the RNA polymerase III (Pol III) complex consisting of 17 subunits.</text>
</comment>
<dbReference type="Gene3D" id="1.10.150.390">
    <property type="match status" value="1"/>
</dbReference>
<dbReference type="FunFam" id="4.10.860.120:FF:000004">
    <property type="entry name" value="DNA-directed RNA polymerase subunit"/>
    <property type="match status" value="1"/>
</dbReference>
<evidence type="ECO:0000256" key="8">
    <source>
        <dbReference type="ARBA" id="ARBA00022833"/>
    </source>
</evidence>
<dbReference type="PANTHER" id="PTHR48446">
    <property type="entry name" value="DNA-DIRECTED RNA POLYMERASE SUBUNIT BETA' N-TERMINAL SECTION"/>
    <property type="match status" value="1"/>
</dbReference>
<evidence type="ECO:0000256" key="2">
    <source>
        <dbReference type="ARBA" id="ARBA00007207"/>
    </source>
</evidence>
<feature type="compositionally biased region" description="Low complexity" evidence="15">
    <location>
        <begin position="983"/>
        <end position="995"/>
    </location>
</feature>
<sequence>MKHVEQKKEQPAPLVCTKEPYKEQNLPRKIQQICFGLQTPQEIVKCGVLQVYERSLYKMPERVPHPNGVLDRRLGISNKNYTCETCGQRLADCAGHFGYIRLELPVFHIGYFKNTVQILQCICKGCSRVLLPEEERRVWIKRFRNPRLERVQRGLLFRRLNDRCKRQRNCPYCGEYNATVKKASGALKIIHERFAKNVTLFDEYKETLSDALKYNDQLRPHLHRMADDLHPLRVRALFEAIQDEDLDLLDIQGRPEDLVVTHIAVPPVAIRPSVEMDGSSNEDDITMKLMQIIEVNNVLRQGLEKGLPISNLMENWDFLQVQAAMLINSDLPGLPAQFQMPGRPLRGFVQRLKGKQGRFRGNLSGKRVDFSGRTVISPDPNLQIFQVCVPQHMAVVLTYPERVTRYNVDKLRQRVLNGISTWPGANFVVSPDGDKQFLKFGDRRKIAAELKVGYTVERHLEDGDVVLFNRQPSLHRISIMAFRAKVRPWRTLRFNECACSPFNADFDGDEMNLHLPQTEEARAEALNLMGSVNNLATPKNGDIMISATQDFLTCAFLLTSKDRFYSRAEFCGLLATMADGLEHLDLPTPALLKPLELWTGKQLFSCLVRPAAGVRVFVNLEMAEKVYSKKGEHMCPNDGWVCFRNSELISGRLGKVVLGGSKSGLFGTLNCDYSPYAAASAMSRLAKMAARHMGNRGFSIGIDDVTPAPRLEAAKADTVGKGYSDCQEFITAFKKGELQLQPGCNAEQSLEANMTGVLNNIREVAGKVCMDTLDHHNSPLIMSQCGSKGSPINIAQMVACVGQQSVGGKRCFNGFRERTLPHYPRGDKTPAGKGFVANSFYSGLSATEFWFHTMGGREGLVDTAVKTAETGYMSRRLMKALEDLYAHYDCTVRNAGGGIVQLLYGEDGMDPVAMEGKDGKPLDFGRLLAKVRATTRRLPLSQGGAQEVPLPARLEQLVAQQLQRPQLAAAASSSSSITTMDTAAPAAANGHAGSSKGDKGSGKPAASSSSLNLGTPWCSDAFRAGLRDFLASQLTQYRAARKRLGLDEGERGGQAAEYVAGQEGLTPAQLEAFVSMCISKYATKRIDPGSTVGAVGAQSIGEPGTQMTLKTFHFAGVASMNVTLGVPRIKEIINAARTISTPIMKVALAVDTDVKAARLVKGRLEKTTLGQVARHIKIVLRPGRAGGQADVGGGVEGAYGSGGGGGAYGGGPRIHGEAVISIRLDMATIEALQLDVDGHTVKYSILNTPKLRLKEQHVRAVAQDKVLVYPPDGSRQGLLFCLEGLLGKLPKVIVMGIPSVERAVITKDKGDKYALLVEGTNVQAVMGTLGVLGTHTTTNHVAEIERFMGIEAARSAIMSEIKYTMGSHGMSIDDRHIMLLADCMSYKGEVLGITRFGIAKMKDSVLHTASFEKTADHLFDAAIHGRVDDVVGVSESIIMGIPMPTGTGLFKIRHNVVGQVGRLFERPLPVLAYEEKGGPG</sequence>
<comment type="catalytic activity">
    <reaction evidence="12 14">
        <text>RNA(n) + a ribonucleoside 5'-triphosphate = RNA(n+1) + diphosphate</text>
        <dbReference type="Rhea" id="RHEA:21248"/>
        <dbReference type="Rhea" id="RHEA-COMP:14527"/>
        <dbReference type="Rhea" id="RHEA-COMP:17342"/>
        <dbReference type="ChEBI" id="CHEBI:33019"/>
        <dbReference type="ChEBI" id="CHEBI:61557"/>
        <dbReference type="ChEBI" id="CHEBI:140395"/>
        <dbReference type="EC" id="2.7.7.6"/>
    </reaction>
</comment>
<dbReference type="GO" id="GO:0000428">
    <property type="term" value="C:DNA-directed RNA polymerase complex"/>
    <property type="evidence" value="ECO:0007669"/>
    <property type="project" value="UniProtKB-KW"/>
</dbReference>
<accession>A0AAD3DGB0</accession>
<dbReference type="InterPro" id="IPR000722">
    <property type="entry name" value="RNA_pol_asu"/>
</dbReference>
<dbReference type="NCBIfam" id="NF006336">
    <property type="entry name" value="PRK08566.1"/>
    <property type="match status" value="1"/>
</dbReference>
<comment type="caution">
    <text evidence="17">The sequence shown here is derived from an EMBL/GenBank/DDBJ whole genome shotgun (WGS) entry which is preliminary data.</text>
</comment>
<dbReference type="GO" id="GO:0003899">
    <property type="term" value="F:DNA-directed RNA polymerase activity"/>
    <property type="evidence" value="ECO:0007669"/>
    <property type="project" value="UniProtKB-EC"/>
</dbReference>
<keyword evidence="7" id="KW-0479">Metal-binding</keyword>
<evidence type="ECO:0000256" key="11">
    <source>
        <dbReference type="ARBA" id="ARBA00023242"/>
    </source>
</evidence>
<evidence type="ECO:0000256" key="15">
    <source>
        <dbReference type="SAM" id="MobiDB-lite"/>
    </source>
</evidence>
<dbReference type="Pfam" id="PF04997">
    <property type="entry name" value="RNA_pol_Rpb1_1"/>
    <property type="match status" value="1"/>
</dbReference>
<dbReference type="InterPro" id="IPR035698">
    <property type="entry name" value="RNAP_III_Rpc1_C"/>
</dbReference>
<dbReference type="InterPro" id="IPR035697">
    <property type="entry name" value="RNAP_III_RPC1_N"/>
</dbReference>
<dbReference type="Gene3D" id="6.20.50.80">
    <property type="match status" value="1"/>
</dbReference>
<dbReference type="Gene3D" id="1.10.132.30">
    <property type="match status" value="1"/>
</dbReference>
<evidence type="ECO:0000256" key="4">
    <source>
        <dbReference type="ARBA" id="ARBA00022478"/>
    </source>
</evidence>
<keyword evidence="10 14" id="KW-0804">Transcription</keyword>
<comment type="subcellular location">
    <subcellularLocation>
        <location evidence="1">Nucleus</location>
    </subcellularLocation>
</comment>
<dbReference type="GO" id="GO:0003677">
    <property type="term" value="F:DNA binding"/>
    <property type="evidence" value="ECO:0007669"/>
    <property type="project" value="InterPro"/>
</dbReference>
<dbReference type="Gene3D" id="2.40.40.20">
    <property type="match status" value="1"/>
</dbReference>
<evidence type="ECO:0000256" key="9">
    <source>
        <dbReference type="ARBA" id="ARBA00022842"/>
    </source>
</evidence>
<evidence type="ECO:0000313" key="17">
    <source>
        <dbReference type="EMBL" id="GFR41294.1"/>
    </source>
</evidence>
<evidence type="ECO:0000256" key="13">
    <source>
        <dbReference type="ARBA" id="ARBA00058108"/>
    </source>
</evidence>
<keyword evidence="18" id="KW-1185">Reference proteome</keyword>
<dbReference type="InterPro" id="IPR007066">
    <property type="entry name" value="RNA_pol_Rpb1_3"/>
</dbReference>
<evidence type="ECO:0000256" key="6">
    <source>
        <dbReference type="ARBA" id="ARBA00022695"/>
    </source>
</evidence>
<dbReference type="InterPro" id="IPR007080">
    <property type="entry name" value="RNA_pol_Rpb1_1"/>
</dbReference>
<evidence type="ECO:0000256" key="1">
    <source>
        <dbReference type="ARBA" id="ARBA00004123"/>
    </source>
</evidence>
<dbReference type="Pfam" id="PF00623">
    <property type="entry name" value="RNA_pol_Rpb1_2"/>
    <property type="match status" value="1"/>
</dbReference>
<keyword evidence="4 14" id="KW-0240">DNA-directed RNA polymerase</keyword>
<dbReference type="CDD" id="cd02736">
    <property type="entry name" value="RNAP_III_Rpc1_C"/>
    <property type="match status" value="1"/>
</dbReference>
<evidence type="ECO:0000313" key="18">
    <source>
        <dbReference type="Proteomes" id="UP001054857"/>
    </source>
</evidence>
<dbReference type="Gene3D" id="4.10.860.120">
    <property type="entry name" value="RNA polymerase II, clamp domain"/>
    <property type="match status" value="1"/>
</dbReference>
<dbReference type="SMART" id="SM00663">
    <property type="entry name" value="RPOLA_N"/>
    <property type="match status" value="1"/>
</dbReference>
<dbReference type="Proteomes" id="UP001054857">
    <property type="component" value="Unassembled WGS sequence"/>
</dbReference>
<feature type="region of interest" description="Disordered" evidence="15">
    <location>
        <begin position="983"/>
        <end position="1011"/>
    </location>
</feature>
<dbReference type="InterPro" id="IPR038120">
    <property type="entry name" value="Rpb1_funnel_sf"/>
</dbReference>
<reference evidence="17 18" key="1">
    <citation type="journal article" date="2021" name="Sci. Rep.">
        <title>Genome sequencing of the multicellular alga Astrephomene provides insights into convergent evolution of germ-soma differentiation.</title>
        <authorList>
            <person name="Yamashita S."/>
            <person name="Yamamoto K."/>
            <person name="Matsuzaki R."/>
            <person name="Suzuki S."/>
            <person name="Yamaguchi H."/>
            <person name="Hirooka S."/>
            <person name="Minakuchi Y."/>
            <person name="Miyagishima S."/>
            <person name="Kawachi M."/>
            <person name="Toyoda A."/>
            <person name="Nozaki H."/>
        </authorList>
    </citation>
    <scope>NUCLEOTIDE SEQUENCE [LARGE SCALE GENOMIC DNA]</scope>
    <source>
        <strain evidence="17 18">NIES-4017</strain>
    </source>
</reference>
<keyword evidence="5 14" id="KW-0808">Transferase</keyword>
<dbReference type="Gene3D" id="6.10.250.2940">
    <property type="match status" value="1"/>
</dbReference>
<evidence type="ECO:0000256" key="12">
    <source>
        <dbReference type="ARBA" id="ARBA00048552"/>
    </source>
</evidence>
<gene>
    <name evidence="17" type="ORF">Agub_g1970</name>
</gene>
<dbReference type="EC" id="2.7.7.6" evidence="14"/>
<feature type="domain" description="RNA polymerase N-terminal" evidence="16">
    <location>
        <begin position="256"/>
        <end position="559"/>
    </location>
</feature>
<comment type="similarity">
    <text evidence="2">Belongs to the RNA polymerase beta' chain family. RpoC1 subfamily.</text>
</comment>
<dbReference type="InterPro" id="IPR007081">
    <property type="entry name" value="RNA_pol_Rpb1_5"/>
</dbReference>
<dbReference type="FunFam" id="2.40.40.20:FF:000019">
    <property type="entry name" value="DNA-directed RNA polymerase II subunit RPB1"/>
    <property type="match status" value="1"/>
</dbReference>
<dbReference type="Pfam" id="PF05000">
    <property type="entry name" value="RNA_pol_Rpb1_4"/>
    <property type="match status" value="1"/>
</dbReference>
<dbReference type="Gene3D" id="3.30.1490.180">
    <property type="entry name" value="RNA polymerase ii"/>
    <property type="match status" value="1"/>
</dbReference>
<dbReference type="EMBL" id="BMAR01000001">
    <property type="protein sequence ID" value="GFR41294.1"/>
    <property type="molecule type" value="Genomic_DNA"/>
</dbReference>
<protein>
    <recommendedName>
        <fullName evidence="14">DNA-directed RNA polymerase subunit</fullName>
        <ecNumber evidence="14">2.7.7.6</ecNumber>
    </recommendedName>
</protein>
<dbReference type="InterPro" id="IPR006592">
    <property type="entry name" value="RNA_pol_N"/>
</dbReference>
<dbReference type="CDD" id="cd02583">
    <property type="entry name" value="RNAP_III_RPC1_N"/>
    <property type="match status" value="1"/>
</dbReference>
<dbReference type="GO" id="GO:0046872">
    <property type="term" value="F:metal ion binding"/>
    <property type="evidence" value="ECO:0007669"/>
    <property type="project" value="UniProtKB-KW"/>
</dbReference>
<dbReference type="InterPro" id="IPR007083">
    <property type="entry name" value="RNA_pol_Rpb1_4"/>
</dbReference>
<comment type="function">
    <text evidence="13">DNA-dependent RNA polymerase catalyzes the transcription of DNA into RNA using the four ribonucleoside triphosphates as substrates. Largest and catalytic core component of RNA polymerase III which synthesizes small RNAs, such as 5S rRNA and tRNAs. Forms the polymerase active center together with the second largest subunit. A single-stranded DNA template strand of the promoter is positioned within the central active site cleft of Pol III. A bridging helix emanates from RPC1 and crosses the cleft near the catalytic site and is thought to promote translocation of Pol III by acting as a ratchet that moves the RNA-DNA hybrid through the active site by switching from straight to bent conformations at each step of nucleotide addition.</text>
</comment>
<dbReference type="InterPro" id="IPR015700">
    <property type="entry name" value="RPC1"/>
</dbReference>
<keyword evidence="11" id="KW-0539">Nucleus</keyword>
<dbReference type="InterPro" id="IPR044893">
    <property type="entry name" value="RNA_pol_Rpb1_clamp_domain"/>
</dbReference>
<dbReference type="Pfam" id="PF04998">
    <property type="entry name" value="RNA_pol_Rpb1_5"/>
    <property type="match status" value="1"/>
</dbReference>
<dbReference type="PANTHER" id="PTHR48446:SF1">
    <property type="entry name" value="DNA-DIRECTED RNA POLYMERASE SUBUNIT BETA' N-TERMINAL SECTION"/>
    <property type="match status" value="1"/>
</dbReference>
<dbReference type="FunFam" id="1.10.150.390:FF:000004">
    <property type="entry name" value="DNA-directed RNA polymerase subunit"/>
    <property type="match status" value="1"/>
</dbReference>
<keyword evidence="8" id="KW-0862">Zinc</keyword>
<feature type="non-terminal residue" evidence="17">
    <location>
        <position position="1"/>
    </location>
</feature>
<evidence type="ECO:0000256" key="3">
    <source>
        <dbReference type="ARBA" id="ARBA00011206"/>
    </source>
</evidence>
<evidence type="ECO:0000256" key="5">
    <source>
        <dbReference type="ARBA" id="ARBA00022679"/>
    </source>
</evidence>
<proteinExistence type="inferred from homology"/>
<dbReference type="GO" id="GO:0005634">
    <property type="term" value="C:nucleus"/>
    <property type="evidence" value="ECO:0007669"/>
    <property type="project" value="UniProtKB-SubCell"/>
</dbReference>
<evidence type="ECO:0000256" key="7">
    <source>
        <dbReference type="ARBA" id="ARBA00022723"/>
    </source>
</evidence>
<dbReference type="FunFam" id="1.10.132.30:FF:000001">
    <property type="entry name" value="DNA-directed RNA polymerase subunit"/>
    <property type="match status" value="1"/>
</dbReference>
<name>A0AAD3DGB0_9CHLO</name>
<keyword evidence="6 14" id="KW-0548">Nucleotidyltransferase</keyword>